<sequence>MYNMYKGCTFCATGKMGLKRSLTTNEILAQVFYAKKITRLFSSSSSNQKLPPDISNIVFMGMGEPTDNLSAVTRAISILTDETLFSFARQQITLSTVAPSPQSFLRLKEVPAVLAWSIHAANDVKRRQLVPTATYSVQELKEALIEVLKGRCKNLQNVMLEVALLNHVNDSPEDALEMANVAQDIIKAVDNPTMKLMVNLIPYNDTGGGIKYTKPSKERVLQYQEVLWKRGIYAHVRETRGDDESAACGQLATRKRKEREVLL</sequence>
<reference evidence="8" key="1">
    <citation type="submission" date="2021-01" db="EMBL/GenBank/DDBJ databases">
        <authorList>
            <person name="Corre E."/>
            <person name="Pelletier E."/>
            <person name="Niang G."/>
            <person name="Scheremetjew M."/>
            <person name="Finn R."/>
            <person name="Kale V."/>
            <person name="Holt S."/>
            <person name="Cochrane G."/>
            <person name="Meng A."/>
            <person name="Brown T."/>
            <person name="Cohen L."/>
        </authorList>
    </citation>
    <scope>NUCLEOTIDE SEQUENCE</scope>
    <source>
        <strain evidence="8">GSO104</strain>
    </source>
</reference>
<dbReference type="PANTHER" id="PTHR30544">
    <property type="entry name" value="23S RRNA METHYLTRANSFERASE"/>
    <property type="match status" value="1"/>
</dbReference>
<dbReference type="InterPro" id="IPR040072">
    <property type="entry name" value="Methyltransferase_A"/>
</dbReference>
<keyword evidence="3" id="KW-0949">S-adenosyl-L-methionine</keyword>
<evidence type="ECO:0000259" key="7">
    <source>
        <dbReference type="PROSITE" id="PS51918"/>
    </source>
</evidence>
<dbReference type="PROSITE" id="PS51918">
    <property type="entry name" value="RADICAL_SAM"/>
    <property type="match status" value="1"/>
</dbReference>
<evidence type="ECO:0000256" key="5">
    <source>
        <dbReference type="ARBA" id="ARBA00023004"/>
    </source>
</evidence>
<comment type="cofactor">
    <cofactor evidence="1">
        <name>[4Fe-4S] cluster</name>
        <dbReference type="ChEBI" id="CHEBI:49883"/>
    </cofactor>
</comment>
<dbReference type="GO" id="GO:0030488">
    <property type="term" value="P:tRNA methylation"/>
    <property type="evidence" value="ECO:0007669"/>
    <property type="project" value="TreeGrafter"/>
</dbReference>
<dbReference type="GO" id="GO:0003824">
    <property type="term" value="F:catalytic activity"/>
    <property type="evidence" value="ECO:0007669"/>
    <property type="project" value="InterPro"/>
</dbReference>
<dbReference type="InterPro" id="IPR013785">
    <property type="entry name" value="Aldolase_TIM"/>
</dbReference>
<dbReference type="EMBL" id="HBNS01031122">
    <property type="protein sequence ID" value="CAE4625319.1"/>
    <property type="molecule type" value="Transcribed_RNA"/>
</dbReference>
<dbReference type="PANTHER" id="PTHR30544:SF5">
    <property type="entry name" value="RADICAL SAM CORE DOMAIN-CONTAINING PROTEIN"/>
    <property type="match status" value="1"/>
</dbReference>
<proteinExistence type="predicted"/>
<dbReference type="SUPFAM" id="SSF102114">
    <property type="entry name" value="Radical SAM enzymes"/>
    <property type="match status" value="1"/>
</dbReference>
<evidence type="ECO:0000256" key="1">
    <source>
        <dbReference type="ARBA" id="ARBA00001966"/>
    </source>
</evidence>
<dbReference type="AlphaFoldDB" id="A0A7S4RVI6"/>
<protein>
    <recommendedName>
        <fullName evidence="7">Radical SAM core domain-containing protein</fullName>
    </recommendedName>
</protein>
<evidence type="ECO:0000256" key="2">
    <source>
        <dbReference type="ARBA" id="ARBA00022485"/>
    </source>
</evidence>
<accession>A0A7S4RVI6</accession>
<organism evidence="8">
    <name type="scientific">Ditylum brightwellii</name>
    <dbReference type="NCBI Taxonomy" id="49249"/>
    <lineage>
        <taxon>Eukaryota</taxon>
        <taxon>Sar</taxon>
        <taxon>Stramenopiles</taxon>
        <taxon>Ochrophyta</taxon>
        <taxon>Bacillariophyta</taxon>
        <taxon>Mediophyceae</taxon>
        <taxon>Lithodesmiophycidae</taxon>
        <taxon>Lithodesmiales</taxon>
        <taxon>Lithodesmiaceae</taxon>
        <taxon>Ditylum</taxon>
    </lineage>
</organism>
<dbReference type="GO" id="GO:0070475">
    <property type="term" value="P:rRNA base methylation"/>
    <property type="evidence" value="ECO:0007669"/>
    <property type="project" value="TreeGrafter"/>
</dbReference>
<dbReference type="GO" id="GO:0046872">
    <property type="term" value="F:metal ion binding"/>
    <property type="evidence" value="ECO:0007669"/>
    <property type="project" value="UniProtKB-KW"/>
</dbReference>
<evidence type="ECO:0000256" key="6">
    <source>
        <dbReference type="ARBA" id="ARBA00023014"/>
    </source>
</evidence>
<evidence type="ECO:0000313" key="8">
    <source>
        <dbReference type="EMBL" id="CAE4625319.1"/>
    </source>
</evidence>
<dbReference type="Pfam" id="PF04055">
    <property type="entry name" value="Radical_SAM"/>
    <property type="match status" value="1"/>
</dbReference>
<keyword evidence="2" id="KW-0004">4Fe-4S</keyword>
<evidence type="ECO:0000256" key="4">
    <source>
        <dbReference type="ARBA" id="ARBA00022723"/>
    </source>
</evidence>
<keyword evidence="4" id="KW-0479">Metal-binding</keyword>
<keyword evidence="6" id="KW-0411">Iron-sulfur</keyword>
<feature type="domain" description="Radical SAM core" evidence="7">
    <location>
        <begin position="1"/>
        <end position="243"/>
    </location>
</feature>
<dbReference type="InterPro" id="IPR058240">
    <property type="entry name" value="rSAM_sf"/>
</dbReference>
<dbReference type="Gene3D" id="3.20.20.70">
    <property type="entry name" value="Aldolase class I"/>
    <property type="match status" value="1"/>
</dbReference>
<evidence type="ECO:0000256" key="3">
    <source>
        <dbReference type="ARBA" id="ARBA00022691"/>
    </source>
</evidence>
<dbReference type="GO" id="GO:0051539">
    <property type="term" value="F:4 iron, 4 sulfur cluster binding"/>
    <property type="evidence" value="ECO:0007669"/>
    <property type="project" value="UniProtKB-KW"/>
</dbReference>
<dbReference type="InterPro" id="IPR007197">
    <property type="entry name" value="rSAM"/>
</dbReference>
<keyword evidence="5" id="KW-0408">Iron</keyword>
<name>A0A7S4RVI6_9STRA</name>
<gene>
    <name evidence="8" type="ORF">DBRI00130_LOCUS24412</name>
</gene>